<proteinExistence type="predicted"/>
<dbReference type="EMBL" id="AGNL01003069">
    <property type="protein sequence ID" value="EJK75206.1"/>
    <property type="molecule type" value="Genomic_DNA"/>
</dbReference>
<keyword evidence="3" id="KW-1185">Reference proteome</keyword>
<evidence type="ECO:0000313" key="3">
    <source>
        <dbReference type="Proteomes" id="UP000266841"/>
    </source>
</evidence>
<name>K0TLD9_THAOC</name>
<reference evidence="2 3" key="1">
    <citation type="journal article" date="2012" name="Genome Biol.">
        <title>Genome and low-iron response of an oceanic diatom adapted to chronic iron limitation.</title>
        <authorList>
            <person name="Lommer M."/>
            <person name="Specht M."/>
            <person name="Roy A.S."/>
            <person name="Kraemer L."/>
            <person name="Andreson R."/>
            <person name="Gutowska M.A."/>
            <person name="Wolf J."/>
            <person name="Bergner S.V."/>
            <person name="Schilhabel M.B."/>
            <person name="Klostermeier U.C."/>
            <person name="Beiko R.G."/>
            <person name="Rosenstiel P."/>
            <person name="Hippler M."/>
            <person name="Laroche J."/>
        </authorList>
    </citation>
    <scope>NUCLEOTIDE SEQUENCE [LARGE SCALE GENOMIC DNA]</scope>
    <source>
        <strain evidence="2 3">CCMP1005</strain>
    </source>
</reference>
<comment type="caution">
    <text evidence="2">The sequence shown here is derived from an EMBL/GenBank/DDBJ whole genome shotgun (WGS) entry which is preliminary data.</text>
</comment>
<sequence>MSSPTTLIPSRSLTAKPVAEGPSPSPTARPTTGSPSALPSSPPTTRPSTDKPSVSPSAYVNSTKDDVLDNEIDEENTTTTVDDFASASSRIGVTMLWTVVSCVGLFAALEEIYVIAG</sequence>
<feature type="non-terminal residue" evidence="2">
    <location>
        <position position="117"/>
    </location>
</feature>
<evidence type="ECO:0000256" key="1">
    <source>
        <dbReference type="SAM" id="MobiDB-lite"/>
    </source>
</evidence>
<feature type="compositionally biased region" description="Polar residues" evidence="1">
    <location>
        <begin position="1"/>
        <end position="13"/>
    </location>
</feature>
<gene>
    <name evidence="2" type="ORF">THAOC_03078</name>
</gene>
<protein>
    <submittedName>
        <fullName evidence="2">Uncharacterized protein</fullName>
    </submittedName>
</protein>
<organism evidence="2 3">
    <name type="scientific">Thalassiosira oceanica</name>
    <name type="common">Marine diatom</name>
    <dbReference type="NCBI Taxonomy" id="159749"/>
    <lineage>
        <taxon>Eukaryota</taxon>
        <taxon>Sar</taxon>
        <taxon>Stramenopiles</taxon>
        <taxon>Ochrophyta</taxon>
        <taxon>Bacillariophyta</taxon>
        <taxon>Coscinodiscophyceae</taxon>
        <taxon>Thalassiosirophycidae</taxon>
        <taxon>Thalassiosirales</taxon>
        <taxon>Thalassiosiraceae</taxon>
        <taxon>Thalassiosira</taxon>
    </lineage>
</organism>
<evidence type="ECO:0000313" key="2">
    <source>
        <dbReference type="EMBL" id="EJK75206.1"/>
    </source>
</evidence>
<dbReference type="AlphaFoldDB" id="K0TLD9"/>
<accession>K0TLD9</accession>
<feature type="region of interest" description="Disordered" evidence="1">
    <location>
        <begin position="1"/>
        <end position="75"/>
    </location>
</feature>
<dbReference type="Proteomes" id="UP000266841">
    <property type="component" value="Unassembled WGS sequence"/>
</dbReference>
<feature type="compositionally biased region" description="Low complexity" evidence="1">
    <location>
        <begin position="30"/>
        <end position="39"/>
    </location>
</feature>